<accession>A0ABR9U9U1</accession>
<dbReference type="Pfam" id="PF00814">
    <property type="entry name" value="TsaD"/>
    <property type="match status" value="1"/>
</dbReference>
<keyword evidence="3" id="KW-1185">Reference proteome</keyword>
<protein>
    <submittedName>
        <fullName evidence="2">tRNA (Adenosine(37)-N6)-threonylcarbamoyltransferase complex dimerization subunit type 1 TsaB</fullName>
    </submittedName>
</protein>
<evidence type="ECO:0000259" key="1">
    <source>
        <dbReference type="Pfam" id="PF00814"/>
    </source>
</evidence>
<dbReference type="InterPro" id="IPR043129">
    <property type="entry name" value="ATPase_NBD"/>
</dbReference>
<dbReference type="PANTHER" id="PTHR11735">
    <property type="entry name" value="TRNA N6-ADENOSINE THREONYLCARBAMOYLTRANSFERASE"/>
    <property type="match status" value="1"/>
</dbReference>
<name>A0ABR9U9U1_9CYAN</name>
<organism evidence="2 3">
    <name type="scientific">Planktothrix mougeotii LEGE 06226</name>
    <dbReference type="NCBI Taxonomy" id="1828728"/>
    <lineage>
        <taxon>Bacteria</taxon>
        <taxon>Bacillati</taxon>
        <taxon>Cyanobacteriota</taxon>
        <taxon>Cyanophyceae</taxon>
        <taxon>Oscillatoriophycideae</taxon>
        <taxon>Oscillatoriales</taxon>
        <taxon>Microcoleaceae</taxon>
        <taxon>Planktothrix</taxon>
    </lineage>
</organism>
<dbReference type="EMBL" id="JADEWU010000010">
    <property type="protein sequence ID" value="MBE9142924.1"/>
    <property type="molecule type" value="Genomic_DNA"/>
</dbReference>
<dbReference type="NCBIfam" id="TIGR03725">
    <property type="entry name" value="T6A_YeaZ"/>
    <property type="match status" value="1"/>
</dbReference>
<dbReference type="PANTHER" id="PTHR11735:SF11">
    <property type="entry name" value="TRNA THREONYLCARBAMOYLADENOSINE BIOSYNTHESIS PROTEIN TSAB"/>
    <property type="match status" value="1"/>
</dbReference>
<feature type="domain" description="Gcp-like" evidence="1">
    <location>
        <begin position="56"/>
        <end position="144"/>
    </location>
</feature>
<comment type="caution">
    <text evidence="2">The sequence shown here is derived from an EMBL/GenBank/DDBJ whole genome shotgun (WGS) entry which is preliminary data.</text>
</comment>
<dbReference type="InterPro" id="IPR000905">
    <property type="entry name" value="Gcp-like_dom"/>
</dbReference>
<dbReference type="Gene3D" id="3.30.420.40">
    <property type="match status" value="1"/>
</dbReference>
<dbReference type="SUPFAM" id="SSF53067">
    <property type="entry name" value="Actin-like ATPase domain"/>
    <property type="match status" value="1"/>
</dbReference>
<gene>
    <name evidence="2" type="primary">tsaB</name>
    <name evidence="2" type="ORF">IQ236_06760</name>
</gene>
<sequence>MSSQPTYGLAIHTSSPDLGLAISNFQDIQRCQSWAIGRDLSTHLHSYLLEFIQPQTWSDLGWIAVAKGPGSFTGTRIGVVTARTLAQQLNIPVFAISSLAAIAWKEQLQHRQNQDKNLVIALEMRAQRGQLFVAIYGRNPETNSGLIPQLADCVMSSQQWEETLASWQIPYHRVKVEAGLGETAMQLLELGYLDWKLEKHSHWSEALPYYGQHPVEFS</sequence>
<evidence type="ECO:0000313" key="2">
    <source>
        <dbReference type="EMBL" id="MBE9142924.1"/>
    </source>
</evidence>
<dbReference type="InterPro" id="IPR022496">
    <property type="entry name" value="T6A_TsaB"/>
</dbReference>
<evidence type="ECO:0000313" key="3">
    <source>
        <dbReference type="Proteomes" id="UP000640725"/>
    </source>
</evidence>
<reference evidence="2 3" key="1">
    <citation type="submission" date="2020-10" db="EMBL/GenBank/DDBJ databases">
        <authorList>
            <person name="Castelo-Branco R."/>
            <person name="Eusebio N."/>
            <person name="Adriana R."/>
            <person name="Vieira A."/>
            <person name="Brugerolle De Fraissinette N."/>
            <person name="Rezende De Castro R."/>
            <person name="Schneider M.P."/>
            <person name="Vasconcelos V."/>
            <person name="Leao P.N."/>
        </authorList>
    </citation>
    <scope>NUCLEOTIDE SEQUENCE [LARGE SCALE GENOMIC DNA]</scope>
    <source>
        <strain evidence="2 3">LEGE 06226</strain>
    </source>
</reference>
<proteinExistence type="predicted"/>
<dbReference type="Proteomes" id="UP000640725">
    <property type="component" value="Unassembled WGS sequence"/>
</dbReference>